<evidence type="ECO:0000313" key="2">
    <source>
        <dbReference type="EMBL" id="CEF61826.1"/>
    </source>
</evidence>
<evidence type="ECO:0000313" key="5">
    <source>
        <dbReference type="WormBase" id="SRAE_1000010200"/>
    </source>
</evidence>
<feature type="signal peptide" evidence="1">
    <location>
        <begin position="1"/>
        <end position="18"/>
    </location>
</feature>
<dbReference type="CTD" id="36374191"/>
<evidence type="ECO:0000313" key="4">
    <source>
        <dbReference type="WBParaSite" id="SRAE_1000010200.1"/>
    </source>
</evidence>
<dbReference type="WBParaSite" id="SRAE_1000010200.1">
    <property type="protein sequence ID" value="SRAE_1000010200.1"/>
    <property type="gene ID" value="WBGene00256696"/>
</dbReference>
<proteinExistence type="predicted"/>
<dbReference type="EMBL" id="LN609528">
    <property type="protein sequence ID" value="CEF61826.1"/>
    <property type="molecule type" value="Genomic_DNA"/>
</dbReference>
<dbReference type="Proteomes" id="UP000035682">
    <property type="component" value="Unplaced"/>
</dbReference>
<dbReference type="RefSeq" id="XP_024501028.1">
    <property type="nucleotide sequence ID" value="XM_024646895.1"/>
</dbReference>
<dbReference type="AlphaFoldDB" id="A0A090KWN4"/>
<reference evidence="3" key="2">
    <citation type="submission" date="2014-09" db="EMBL/GenBank/DDBJ databases">
        <authorList>
            <person name="Martin A.A."/>
        </authorList>
    </citation>
    <scope>NUCLEOTIDE SEQUENCE</scope>
    <source>
        <strain evidence="3">ED321</strain>
    </source>
</reference>
<dbReference type="OrthoDB" id="10669579at2759"/>
<evidence type="ECO:0000313" key="3">
    <source>
        <dbReference type="Proteomes" id="UP000035682"/>
    </source>
</evidence>
<reference evidence="4" key="3">
    <citation type="submission" date="2020-12" db="UniProtKB">
        <authorList>
            <consortium name="WormBaseParasite"/>
        </authorList>
    </citation>
    <scope>IDENTIFICATION</scope>
</reference>
<feature type="chain" id="PRO_5015030164" evidence="1">
    <location>
        <begin position="19"/>
        <end position="323"/>
    </location>
</feature>
<protein>
    <submittedName>
        <fullName evidence="4">CPG4 domain-containing protein</fullName>
    </submittedName>
</protein>
<accession>A0A090KWN4</accession>
<organism evidence="2">
    <name type="scientific">Strongyloides ratti</name>
    <name type="common">Parasitic roundworm</name>
    <dbReference type="NCBI Taxonomy" id="34506"/>
    <lineage>
        <taxon>Eukaryota</taxon>
        <taxon>Metazoa</taxon>
        <taxon>Ecdysozoa</taxon>
        <taxon>Nematoda</taxon>
        <taxon>Chromadorea</taxon>
        <taxon>Rhabditida</taxon>
        <taxon>Tylenchina</taxon>
        <taxon>Panagrolaimomorpha</taxon>
        <taxon>Strongyloidoidea</taxon>
        <taxon>Strongyloididae</taxon>
        <taxon>Strongyloides</taxon>
    </lineage>
</organism>
<dbReference type="WormBase" id="SRAE_1000010200">
    <property type="protein sequence ID" value="SRP11757"/>
    <property type="gene ID" value="WBGene00256696"/>
</dbReference>
<reference evidence="2" key="1">
    <citation type="submission" date="2014-09" db="EMBL/GenBank/DDBJ databases">
        <authorList>
            <person name="Aslett A.Martin."/>
        </authorList>
    </citation>
    <scope>NUCLEOTIDE SEQUENCE</scope>
    <source>
        <strain evidence="2">ED321 Heterogonic</strain>
    </source>
</reference>
<evidence type="ECO:0000256" key="1">
    <source>
        <dbReference type="SAM" id="SignalP"/>
    </source>
</evidence>
<keyword evidence="1" id="KW-0732">Signal</keyword>
<sequence length="323" mass="36944">MSILFLLIIFCYLPLIYSKPLSFEEKKLMDQMANFKFDSILNNIKTSNCADECFLSTSKISVKTMTEALFSNVKNTHEICKNSIPFERCLKKKKCQNDLMTDTYILTYKFACQKYGKDNTYVYETFEKLKCLQNDAKKLLVKCSNNCSVQSTFKKITNLDDDVNMIDVVNEGDEKILSLPDFSPICQSSTCFLSCVGNNMNKECEIEKSSSLISALSSLFKLEDSTLYEGEIKDIKSYFEYVIQTQCQNLGTSNDTIKIEKTRHLPSSVGKVKTVPVSFTSKHEECGGCEKDRFEYMYKKNSTKMLSSIVSQIRSSLDMIFHN</sequence>
<name>A0A090KWN4_STRRB</name>
<gene>
    <name evidence="2 4 5" type="ORF">SRAE_1000010200</name>
</gene>
<keyword evidence="3" id="KW-1185">Reference proteome</keyword>
<dbReference type="GeneID" id="36374191"/>